<evidence type="ECO:0000313" key="1">
    <source>
        <dbReference type="EMBL" id="GAA4454273.1"/>
    </source>
</evidence>
<dbReference type="EMBL" id="BAABHD010000024">
    <property type="protein sequence ID" value="GAA4454273.1"/>
    <property type="molecule type" value="Genomic_DNA"/>
</dbReference>
<dbReference type="Proteomes" id="UP001501175">
    <property type="component" value="Unassembled WGS sequence"/>
</dbReference>
<accession>A0ABP8MQA7</accession>
<comment type="caution">
    <text evidence="1">The sequence shown here is derived from an EMBL/GenBank/DDBJ whole genome shotgun (WGS) entry which is preliminary data.</text>
</comment>
<reference evidence="2" key="1">
    <citation type="journal article" date="2019" name="Int. J. Syst. Evol. Microbiol.">
        <title>The Global Catalogue of Microorganisms (GCM) 10K type strain sequencing project: providing services to taxonomists for standard genome sequencing and annotation.</title>
        <authorList>
            <consortium name="The Broad Institute Genomics Platform"/>
            <consortium name="The Broad Institute Genome Sequencing Center for Infectious Disease"/>
            <person name="Wu L."/>
            <person name="Ma J."/>
        </authorList>
    </citation>
    <scope>NUCLEOTIDE SEQUENCE [LARGE SCALE GENOMIC DNA]</scope>
    <source>
        <strain evidence="2">JCM 17927</strain>
    </source>
</reference>
<evidence type="ECO:0000313" key="2">
    <source>
        <dbReference type="Proteomes" id="UP001501175"/>
    </source>
</evidence>
<keyword evidence="2" id="KW-1185">Reference proteome</keyword>
<proteinExistence type="predicted"/>
<name>A0ABP8MQA7_9BACT</name>
<organism evidence="1 2">
    <name type="scientific">Nibrella saemangeumensis</name>
    <dbReference type="NCBI Taxonomy" id="1084526"/>
    <lineage>
        <taxon>Bacteria</taxon>
        <taxon>Pseudomonadati</taxon>
        <taxon>Bacteroidota</taxon>
        <taxon>Cytophagia</taxon>
        <taxon>Cytophagales</taxon>
        <taxon>Spirosomataceae</taxon>
        <taxon>Nibrella</taxon>
    </lineage>
</organism>
<protein>
    <submittedName>
        <fullName evidence="1">Uncharacterized protein</fullName>
    </submittedName>
</protein>
<sequence length="176" mass="19701">MAKRRKAVFVHFQEIYMIDDSDDLSDGEFKFYFFLNDQRVDGNKQTIDIPMVGKKTYTPRHIFREIGSGEREKIDWLGRVDNVDQVKISVSGIDNDDDPDLFFSTLQSGGTAPPTKPLGTASTGLAEWATGSITVSTPNPPTDKAVRQMVEIDVNGHKKDVDVRFKVKAEVVVTYA</sequence>
<gene>
    <name evidence="1" type="ORF">GCM10023189_20510</name>
</gene>
<dbReference type="RefSeq" id="WP_345243151.1">
    <property type="nucleotide sequence ID" value="NZ_BAABHD010000024.1"/>
</dbReference>